<dbReference type="Proteomes" id="UP001168877">
    <property type="component" value="Unassembled WGS sequence"/>
</dbReference>
<name>A0AA39TDD4_ACESA</name>
<gene>
    <name evidence="2" type="ORF">LWI29_022788</name>
</gene>
<proteinExistence type="predicted"/>
<keyword evidence="3" id="KW-1185">Reference proteome</keyword>
<dbReference type="AlphaFoldDB" id="A0AA39TDD4"/>
<evidence type="ECO:0000256" key="1">
    <source>
        <dbReference type="SAM" id="MobiDB-lite"/>
    </source>
</evidence>
<sequence>MVDLDIILLVIVRHGEGKGIVDDSTKGGLADKGKEVGRQGITGNQGLIAREDLAPLNSREIFGLNVNDNYGGNPLPVESSVHTFKNPILDVNQSLGLQTKEKSGLTDNMELGLEKSNPMPQISFGPQDEKVSTQEGIGLIDTGHIIQIGSEIVGKYRSTVQGASSSLKRRARNRRHDTTQIENDSWLGKMDSQTMGEVKDLSVKKQKNGSISGNGRAENEGSVGRFQSACREQ</sequence>
<dbReference type="EMBL" id="JAUESC010000001">
    <property type="protein sequence ID" value="KAK0607927.1"/>
    <property type="molecule type" value="Genomic_DNA"/>
</dbReference>
<reference evidence="2" key="1">
    <citation type="journal article" date="2022" name="Plant J.">
        <title>Strategies of tolerance reflected in two North American maple genomes.</title>
        <authorList>
            <person name="McEvoy S.L."/>
            <person name="Sezen U.U."/>
            <person name="Trouern-Trend A."/>
            <person name="McMahon S.M."/>
            <person name="Schaberg P.G."/>
            <person name="Yang J."/>
            <person name="Wegrzyn J.L."/>
            <person name="Swenson N.G."/>
        </authorList>
    </citation>
    <scope>NUCLEOTIDE SEQUENCE</scope>
    <source>
        <strain evidence="2">NS2018</strain>
    </source>
</reference>
<comment type="caution">
    <text evidence="2">The sequence shown here is derived from an EMBL/GenBank/DDBJ whole genome shotgun (WGS) entry which is preliminary data.</text>
</comment>
<evidence type="ECO:0000313" key="3">
    <source>
        <dbReference type="Proteomes" id="UP001168877"/>
    </source>
</evidence>
<protein>
    <submittedName>
        <fullName evidence="2">Uncharacterized protein</fullName>
    </submittedName>
</protein>
<organism evidence="2 3">
    <name type="scientific">Acer saccharum</name>
    <name type="common">Sugar maple</name>
    <dbReference type="NCBI Taxonomy" id="4024"/>
    <lineage>
        <taxon>Eukaryota</taxon>
        <taxon>Viridiplantae</taxon>
        <taxon>Streptophyta</taxon>
        <taxon>Embryophyta</taxon>
        <taxon>Tracheophyta</taxon>
        <taxon>Spermatophyta</taxon>
        <taxon>Magnoliopsida</taxon>
        <taxon>eudicotyledons</taxon>
        <taxon>Gunneridae</taxon>
        <taxon>Pentapetalae</taxon>
        <taxon>rosids</taxon>
        <taxon>malvids</taxon>
        <taxon>Sapindales</taxon>
        <taxon>Sapindaceae</taxon>
        <taxon>Hippocastanoideae</taxon>
        <taxon>Acereae</taxon>
        <taxon>Acer</taxon>
    </lineage>
</organism>
<accession>A0AA39TDD4</accession>
<reference evidence="2" key="2">
    <citation type="submission" date="2023-06" db="EMBL/GenBank/DDBJ databases">
        <authorList>
            <person name="Swenson N.G."/>
            <person name="Wegrzyn J.L."/>
            <person name="Mcevoy S.L."/>
        </authorList>
    </citation>
    <scope>NUCLEOTIDE SEQUENCE</scope>
    <source>
        <strain evidence="2">NS2018</strain>
        <tissue evidence="2">Leaf</tissue>
    </source>
</reference>
<evidence type="ECO:0000313" key="2">
    <source>
        <dbReference type="EMBL" id="KAK0607927.1"/>
    </source>
</evidence>
<feature type="region of interest" description="Disordered" evidence="1">
    <location>
        <begin position="164"/>
        <end position="233"/>
    </location>
</feature>